<dbReference type="RefSeq" id="WP_109593648.1">
    <property type="nucleotide sequence ID" value="NZ_BONA01000045.1"/>
</dbReference>
<evidence type="ECO:0000256" key="2">
    <source>
        <dbReference type="RuleBase" id="RU003749"/>
    </source>
</evidence>
<accession>A0A316FGG9</accession>
<evidence type="ECO:0000313" key="4">
    <source>
        <dbReference type="EMBL" id="PWK47539.1"/>
    </source>
</evidence>
<dbReference type="InterPro" id="IPR002645">
    <property type="entry name" value="STAS_dom"/>
</dbReference>
<sequence>MTGPFTVCKHDDGDGVVRIMVSGEIDHDVGEALSLILINAAEQTGVRHVVVDLAAVPFLGAAGVRCLLTGRQVALRHGRALSVANAQGIVRDTLRAAGVAGILSVEKGAVSA</sequence>
<protein>
    <recommendedName>
        <fullName evidence="2">Anti-sigma factor antagonist</fullName>
    </recommendedName>
</protein>
<dbReference type="PROSITE" id="PS50801">
    <property type="entry name" value="STAS"/>
    <property type="match status" value="1"/>
</dbReference>
<proteinExistence type="inferred from homology"/>
<dbReference type="NCBIfam" id="TIGR00377">
    <property type="entry name" value="ant_ant_sig"/>
    <property type="match status" value="1"/>
</dbReference>
<dbReference type="SUPFAM" id="SSF52091">
    <property type="entry name" value="SpoIIaa-like"/>
    <property type="match status" value="1"/>
</dbReference>
<evidence type="ECO:0000313" key="5">
    <source>
        <dbReference type="Proteomes" id="UP000245697"/>
    </source>
</evidence>
<organism evidence="4 5">
    <name type="scientific">Actinoplanes xinjiangensis</name>
    <dbReference type="NCBI Taxonomy" id="512350"/>
    <lineage>
        <taxon>Bacteria</taxon>
        <taxon>Bacillati</taxon>
        <taxon>Actinomycetota</taxon>
        <taxon>Actinomycetes</taxon>
        <taxon>Micromonosporales</taxon>
        <taxon>Micromonosporaceae</taxon>
        <taxon>Actinoplanes</taxon>
    </lineage>
</organism>
<feature type="domain" description="STAS" evidence="3">
    <location>
        <begin position="14"/>
        <end position="112"/>
    </location>
</feature>
<dbReference type="Pfam" id="PF01740">
    <property type="entry name" value="STAS"/>
    <property type="match status" value="1"/>
</dbReference>
<dbReference type="OrthoDB" id="3296086at2"/>
<comment type="similarity">
    <text evidence="1 2">Belongs to the anti-sigma-factor antagonist family.</text>
</comment>
<dbReference type="Proteomes" id="UP000245697">
    <property type="component" value="Unassembled WGS sequence"/>
</dbReference>
<dbReference type="InterPro" id="IPR036513">
    <property type="entry name" value="STAS_dom_sf"/>
</dbReference>
<dbReference type="CDD" id="cd07043">
    <property type="entry name" value="STAS_anti-anti-sigma_factors"/>
    <property type="match status" value="1"/>
</dbReference>
<dbReference type="InterPro" id="IPR003658">
    <property type="entry name" value="Anti-sigma_ant"/>
</dbReference>
<name>A0A316FGG9_9ACTN</name>
<dbReference type="Gene3D" id="3.30.750.24">
    <property type="entry name" value="STAS domain"/>
    <property type="match status" value="1"/>
</dbReference>
<reference evidence="4 5" key="1">
    <citation type="submission" date="2018-05" db="EMBL/GenBank/DDBJ databases">
        <title>Genomic Encyclopedia of Archaeal and Bacterial Type Strains, Phase II (KMG-II): from individual species to whole genera.</title>
        <authorList>
            <person name="Goeker M."/>
        </authorList>
    </citation>
    <scope>NUCLEOTIDE SEQUENCE [LARGE SCALE GENOMIC DNA]</scope>
    <source>
        <strain evidence="4 5">DSM 45184</strain>
    </source>
</reference>
<evidence type="ECO:0000259" key="3">
    <source>
        <dbReference type="PROSITE" id="PS50801"/>
    </source>
</evidence>
<comment type="caution">
    <text evidence="4">The sequence shown here is derived from an EMBL/GenBank/DDBJ whole genome shotgun (WGS) entry which is preliminary data.</text>
</comment>
<evidence type="ECO:0000256" key="1">
    <source>
        <dbReference type="ARBA" id="ARBA00009013"/>
    </source>
</evidence>
<dbReference type="GO" id="GO:0043856">
    <property type="term" value="F:anti-sigma factor antagonist activity"/>
    <property type="evidence" value="ECO:0007669"/>
    <property type="project" value="InterPro"/>
</dbReference>
<keyword evidence="5" id="KW-1185">Reference proteome</keyword>
<dbReference type="EMBL" id="QGGR01000007">
    <property type="protein sequence ID" value="PWK47539.1"/>
    <property type="molecule type" value="Genomic_DNA"/>
</dbReference>
<dbReference type="AlphaFoldDB" id="A0A316FGG9"/>
<gene>
    <name evidence="4" type="ORF">BC793_107149</name>
</gene>